<gene>
    <name evidence="10" type="primary">rpe</name>
    <name evidence="15" type="ordered locus">Acid_3191</name>
</gene>
<dbReference type="InParanoid" id="Q022D5"/>
<dbReference type="AlphaFoldDB" id="Q022D5"/>
<dbReference type="EMBL" id="CP000473">
    <property type="protein sequence ID" value="ABJ84168.1"/>
    <property type="molecule type" value="Genomic_DNA"/>
</dbReference>
<proteinExistence type="inferred from homology"/>
<dbReference type="InterPro" id="IPR000056">
    <property type="entry name" value="Ribul_P_3_epim-like"/>
</dbReference>
<reference evidence="15" key="1">
    <citation type="submission" date="2006-10" db="EMBL/GenBank/DDBJ databases">
        <title>Complete sequence of Solibacter usitatus Ellin6076.</title>
        <authorList>
            <consortium name="US DOE Joint Genome Institute"/>
            <person name="Copeland A."/>
            <person name="Lucas S."/>
            <person name="Lapidus A."/>
            <person name="Barry K."/>
            <person name="Detter J.C."/>
            <person name="Glavina del Rio T."/>
            <person name="Hammon N."/>
            <person name="Israni S."/>
            <person name="Dalin E."/>
            <person name="Tice H."/>
            <person name="Pitluck S."/>
            <person name="Thompson L.S."/>
            <person name="Brettin T."/>
            <person name="Bruce D."/>
            <person name="Han C."/>
            <person name="Tapia R."/>
            <person name="Gilna P."/>
            <person name="Schmutz J."/>
            <person name="Larimer F."/>
            <person name="Land M."/>
            <person name="Hauser L."/>
            <person name="Kyrpides N."/>
            <person name="Mikhailova N."/>
            <person name="Janssen P.H."/>
            <person name="Kuske C.R."/>
            <person name="Richardson P."/>
        </authorList>
    </citation>
    <scope>NUCLEOTIDE SEQUENCE</scope>
    <source>
        <strain evidence="15">Ellin6076</strain>
    </source>
</reference>
<dbReference type="Pfam" id="PF00834">
    <property type="entry name" value="Ribul_P_3_epim"/>
    <property type="match status" value="1"/>
</dbReference>
<name>Q022D5_SOLUE</name>
<dbReference type="GO" id="GO:0006098">
    <property type="term" value="P:pentose-phosphate shunt"/>
    <property type="evidence" value="ECO:0007669"/>
    <property type="project" value="UniProtKB-UniRule"/>
</dbReference>
<dbReference type="GO" id="GO:0005737">
    <property type="term" value="C:cytoplasm"/>
    <property type="evidence" value="ECO:0007669"/>
    <property type="project" value="UniProtKB-ARBA"/>
</dbReference>
<comment type="similarity">
    <text evidence="6 10 11">Belongs to the ribulose-phosphate 3-epimerase family.</text>
</comment>
<dbReference type="InterPro" id="IPR013785">
    <property type="entry name" value="Aldolase_TIM"/>
</dbReference>
<keyword evidence="13" id="KW-0862">Zinc</keyword>
<feature type="binding site" evidence="10 13">
    <location>
        <position position="32"/>
    </location>
    <ligand>
        <name>a divalent metal cation</name>
        <dbReference type="ChEBI" id="CHEBI:60240"/>
    </ligand>
</feature>
<protein>
    <recommendedName>
        <fullName evidence="7 10">Ribulose-phosphate 3-epimerase</fullName>
        <ecNumber evidence="7 10">5.1.3.1</ecNumber>
    </recommendedName>
</protein>
<dbReference type="STRING" id="234267.Acid_3191"/>
<evidence type="ECO:0000256" key="6">
    <source>
        <dbReference type="ARBA" id="ARBA00009541"/>
    </source>
</evidence>
<evidence type="ECO:0000256" key="12">
    <source>
        <dbReference type="PIRSR" id="PIRSR001461-1"/>
    </source>
</evidence>
<feature type="binding site" evidence="10 14">
    <location>
        <position position="7"/>
    </location>
    <ligand>
        <name>substrate</name>
    </ligand>
</feature>
<comment type="pathway">
    <text evidence="10">Carbohydrate degradation.</text>
</comment>
<feature type="binding site" evidence="10">
    <location>
        <begin position="174"/>
        <end position="176"/>
    </location>
    <ligand>
        <name>substrate</name>
    </ligand>
</feature>
<feature type="binding site" evidence="10 13">
    <location>
        <position position="34"/>
    </location>
    <ligand>
        <name>a divalent metal cation</name>
        <dbReference type="ChEBI" id="CHEBI:60240"/>
    </ligand>
</feature>
<dbReference type="EC" id="5.1.3.1" evidence="7 10"/>
<evidence type="ECO:0000256" key="10">
    <source>
        <dbReference type="HAMAP-Rule" id="MF_02227"/>
    </source>
</evidence>
<feature type="binding site" evidence="10 14">
    <location>
        <position position="65"/>
    </location>
    <ligand>
        <name>substrate</name>
    </ligand>
</feature>
<comment type="cofactor">
    <cofactor evidence="2">
        <name>Mn(2+)</name>
        <dbReference type="ChEBI" id="CHEBI:29035"/>
    </cofactor>
</comment>
<comment type="function">
    <text evidence="10">Catalyzes the reversible epimerization of D-ribulose 5-phosphate to D-xylulose 5-phosphate.</text>
</comment>
<dbReference type="KEGG" id="sus:Acid_3191"/>
<feature type="active site" description="Proton donor" evidence="10 12">
    <location>
        <position position="174"/>
    </location>
</feature>
<dbReference type="GO" id="GO:0046872">
    <property type="term" value="F:metal ion binding"/>
    <property type="evidence" value="ECO:0007669"/>
    <property type="project" value="UniProtKB-UniRule"/>
</dbReference>
<dbReference type="HOGENOM" id="CLU_054856_2_1_0"/>
<evidence type="ECO:0000256" key="5">
    <source>
        <dbReference type="ARBA" id="ARBA00001954"/>
    </source>
</evidence>
<dbReference type="NCBIfam" id="TIGR01163">
    <property type="entry name" value="rpe"/>
    <property type="match status" value="1"/>
</dbReference>
<dbReference type="InterPro" id="IPR026019">
    <property type="entry name" value="Ribul_P_3_epim"/>
</dbReference>
<dbReference type="GO" id="GO:0019323">
    <property type="term" value="P:pentose catabolic process"/>
    <property type="evidence" value="ECO:0007669"/>
    <property type="project" value="UniProtKB-UniRule"/>
</dbReference>
<keyword evidence="13" id="KW-0170">Cobalt</keyword>
<comment type="cofactor">
    <cofactor evidence="3">
        <name>Co(2+)</name>
        <dbReference type="ChEBI" id="CHEBI:48828"/>
    </cofactor>
</comment>
<keyword evidence="10 11" id="KW-0119">Carbohydrate metabolism</keyword>
<feature type="binding site" evidence="10 13">
    <location>
        <position position="65"/>
    </location>
    <ligand>
        <name>a divalent metal cation</name>
        <dbReference type="ChEBI" id="CHEBI:60240"/>
    </ligand>
</feature>
<comment type="cofactor">
    <cofactor evidence="10 13">
        <name>a divalent metal cation</name>
        <dbReference type="ChEBI" id="CHEBI:60240"/>
    </cofactor>
    <text evidence="10 13">Binds 1 divalent metal cation per subunit.</text>
</comment>
<sequence length="224" mass="24407">MIEIVPSILSADFARLADEIARVERGGARMLHLDVMDGHFVDNLTIGPPVVESVRKNTSLHLDVHLMIENPERYVESFARAGANSISVHYEAVRHLDGVLGLIRKAGAMAGVVLNPATPVGVLEDVLGMADYVLLMSVNPGFGGQKLIPYVLDKVRKLDSMRREKKLALLIEIDGGVHKENLAEVVRAGCDWIVTGSAIFHSPDPEATMREMREIAAHATAVQC</sequence>
<dbReference type="HAMAP" id="MF_02227">
    <property type="entry name" value="RPE"/>
    <property type="match status" value="1"/>
</dbReference>
<evidence type="ECO:0000256" key="9">
    <source>
        <dbReference type="ARBA" id="ARBA00023235"/>
    </source>
</evidence>
<evidence type="ECO:0000256" key="3">
    <source>
        <dbReference type="ARBA" id="ARBA00001941"/>
    </source>
</evidence>
<evidence type="ECO:0000313" key="15">
    <source>
        <dbReference type="EMBL" id="ABJ84168.1"/>
    </source>
</evidence>
<evidence type="ECO:0000256" key="14">
    <source>
        <dbReference type="PIRSR" id="PIRSR001461-3"/>
    </source>
</evidence>
<feature type="active site" description="Proton acceptor" evidence="10 12">
    <location>
        <position position="34"/>
    </location>
</feature>
<keyword evidence="13" id="KW-0464">Manganese</keyword>
<organism evidence="15">
    <name type="scientific">Solibacter usitatus (strain Ellin6076)</name>
    <dbReference type="NCBI Taxonomy" id="234267"/>
    <lineage>
        <taxon>Bacteria</taxon>
        <taxon>Pseudomonadati</taxon>
        <taxon>Acidobacteriota</taxon>
        <taxon>Terriglobia</taxon>
        <taxon>Bryobacterales</taxon>
        <taxon>Solibacteraceae</taxon>
        <taxon>Candidatus Solibacter</taxon>
    </lineage>
</organism>
<dbReference type="NCBIfam" id="NF004076">
    <property type="entry name" value="PRK05581.1-4"/>
    <property type="match status" value="1"/>
</dbReference>
<evidence type="ECO:0000256" key="11">
    <source>
        <dbReference type="PIRNR" id="PIRNR001461"/>
    </source>
</evidence>
<keyword evidence="9 10" id="KW-0413">Isomerase</keyword>
<dbReference type="SUPFAM" id="SSF51366">
    <property type="entry name" value="Ribulose-phoshate binding barrel"/>
    <property type="match status" value="1"/>
</dbReference>
<dbReference type="PANTHER" id="PTHR11749">
    <property type="entry name" value="RIBULOSE-5-PHOSPHATE-3-EPIMERASE"/>
    <property type="match status" value="1"/>
</dbReference>
<dbReference type="GO" id="GO:0004750">
    <property type="term" value="F:D-ribulose-phosphate 3-epimerase activity"/>
    <property type="evidence" value="ECO:0007669"/>
    <property type="project" value="UniProtKB-UniRule"/>
</dbReference>
<evidence type="ECO:0000256" key="8">
    <source>
        <dbReference type="ARBA" id="ARBA00022723"/>
    </source>
</evidence>
<dbReference type="Gene3D" id="3.20.20.70">
    <property type="entry name" value="Aldolase class I"/>
    <property type="match status" value="1"/>
</dbReference>
<dbReference type="InterPro" id="IPR011060">
    <property type="entry name" value="RibuloseP-bd_barrel"/>
</dbReference>
<feature type="binding site" evidence="14">
    <location>
        <position position="176"/>
    </location>
    <ligand>
        <name>substrate</name>
    </ligand>
</feature>
<dbReference type="FunFam" id="3.20.20.70:FF:000004">
    <property type="entry name" value="Ribulose-phosphate 3-epimerase"/>
    <property type="match status" value="1"/>
</dbReference>
<comment type="cofactor">
    <cofactor evidence="4">
        <name>Zn(2+)</name>
        <dbReference type="ChEBI" id="CHEBI:29105"/>
    </cofactor>
</comment>
<dbReference type="CDD" id="cd00429">
    <property type="entry name" value="RPE"/>
    <property type="match status" value="1"/>
</dbReference>
<dbReference type="OrthoDB" id="1645589at2"/>
<dbReference type="FunCoup" id="Q022D5">
    <property type="interactions" value="624"/>
</dbReference>
<feature type="binding site" evidence="10 14">
    <location>
        <begin position="141"/>
        <end position="144"/>
    </location>
    <ligand>
        <name>substrate</name>
    </ligand>
</feature>
<evidence type="ECO:0000256" key="13">
    <source>
        <dbReference type="PIRSR" id="PIRSR001461-2"/>
    </source>
</evidence>
<evidence type="ECO:0000256" key="1">
    <source>
        <dbReference type="ARBA" id="ARBA00001782"/>
    </source>
</evidence>
<dbReference type="eggNOG" id="COG0036">
    <property type="taxonomic scope" value="Bacteria"/>
</dbReference>
<accession>Q022D5</accession>
<dbReference type="PROSITE" id="PS01085">
    <property type="entry name" value="RIBUL_P_3_EPIMER_1"/>
    <property type="match status" value="1"/>
</dbReference>
<dbReference type="PIRSF" id="PIRSF001461">
    <property type="entry name" value="RPE"/>
    <property type="match status" value="1"/>
</dbReference>
<comment type="catalytic activity">
    <reaction evidence="1 10 11">
        <text>D-ribulose 5-phosphate = D-xylulose 5-phosphate</text>
        <dbReference type="Rhea" id="RHEA:13677"/>
        <dbReference type="ChEBI" id="CHEBI:57737"/>
        <dbReference type="ChEBI" id="CHEBI:58121"/>
        <dbReference type="EC" id="5.1.3.1"/>
    </reaction>
</comment>
<evidence type="ECO:0000256" key="7">
    <source>
        <dbReference type="ARBA" id="ARBA00013188"/>
    </source>
</evidence>
<feature type="binding site" evidence="10 13">
    <location>
        <position position="174"/>
    </location>
    <ligand>
        <name>a divalent metal cation</name>
        <dbReference type="ChEBI" id="CHEBI:60240"/>
    </ligand>
</feature>
<feature type="binding site" evidence="10 14">
    <location>
        <begin position="196"/>
        <end position="197"/>
    </location>
    <ligand>
        <name>substrate</name>
    </ligand>
</feature>
<comment type="cofactor">
    <cofactor evidence="5">
        <name>Fe(2+)</name>
        <dbReference type="ChEBI" id="CHEBI:29033"/>
    </cofactor>
</comment>
<evidence type="ECO:0000256" key="2">
    <source>
        <dbReference type="ARBA" id="ARBA00001936"/>
    </source>
</evidence>
<evidence type="ECO:0000256" key="4">
    <source>
        <dbReference type="ARBA" id="ARBA00001947"/>
    </source>
</evidence>
<keyword evidence="8 10" id="KW-0479">Metal-binding</keyword>